<accession>A0A3N4PJ23</accession>
<proteinExistence type="inferred from homology"/>
<evidence type="ECO:0000256" key="4">
    <source>
        <dbReference type="ARBA" id="ARBA00022692"/>
    </source>
</evidence>
<keyword evidence="4 7" id="KW-0812">Transmembrane</keyword>
<dbReference type="AlphaFoldDB" id="A0A3N4PJ23"/>
<comment type="subcellular location">
    <subcellularLocation>
        <location evidence="1">Cell membrane</location>
        <topology evidence="1">Multi-pass membrane protein</topology>
    </subcellularLocation>
</comment>
<dbReference type="RefSeq" id="WP_123847217.1">
    <property type="nucleotide sequence ID" value="NZ_RPDH01000002.1"/>
</dbReference>
<organism evidence="9 10">
    <name type="scientific">Chitinophaga lutea</name>
    <dbReference type="NCBI Taxonomy" id="2488634"/>
    <lineage>
        <taxon>Bacteria</taxon>
        <taxon>Pseudomonadati</taxon>
        <taxon>Bacteroidota</taxon>
        <taxon>Chitinophagia</taxon>
        <taxon>Chitinophagales</taxon>
        <taxon>Chitinophagaceae</taxon>
        <taxon>Chitinophaga</taxon>
    </lineage>
</organism>
<dbReference type="OrthoDB" id="9811198at2"/>
<evidence type="ECO:0000256" key="7">
    <source>
        <dbReference type="SAM" id="Phobius"/>
    </source>
</evidence>
<dbReference type="InterPro" id="IPR049177">
    <property type="entry name" value="MgtC_SapB_SrpB_YhiD_N"/>
</dbReference>
<evidence type="ECO:0000256" key="1">
    <source>
        <dbReference type="ARBA" id="ARBA00004651"/>
    </source>
</evidence>
<name>A0A3N4PJ23_9BACT</name>
<dbReference type="PANTHER" id="PTHR33778:SF1">
    <property type="entry name" value="MAGNESIUM TRANSPORTER YHID-RELATED"/>
    <property type="match status" value="1"/>
</dbReference>
<feature type="domain" description="MgtC/SapB/SrpB/YhiD N-terminal" evidence="8">
    <location>
        <begin position="10"/>
        <end position="129"/>
    </location>
</feature>
<evidence type="ECO:0000313" key="9">
    <source>
        <dbReference type="EMBL" id="RPE08216.1"/>
    </source>
</evidence>
<comment type="similarity">
    <text evidence="2">Belongs to the MgtC/SapB family.</text>
</comment>
<dbReference type="Proteomes" id="UP000278351">
    <property type="component" value="Unassembled WGS sequence"/>
</dbReference>
<comment type="caution">
    <text evidence="9">The sequence shown here is derived from an EMBL/GenBank/DDBJ whole genome shotgun (WGS) entry which is preliminary data.</text>
</comment>
<dbReference type="PANTHER" id="PTHR33778">
    <property type="entry name" value="PROTEIN MGTC"/>
    <property type="match status" value="1"/>
</dbReference>
<evidence type="ECO:0000256" key="5">
    <source>
        <dbReference type="ARBA" id="ARBA00022989"/>
    </source>
</evidence>
<dbReference type="PRINTS" id="PR01837">
    <property type="entry name" value="MGTCSAPBPROT"/>
</dbReference>
<feature type="transmembrane region" description="Helical" evidence="7">
    <location>
        <begin position="61"/>
        <end position="78"/>
    </location>
</feature>
<evidence type="ECO:0000256" key="6">
    <source>
        <dbReference type="ARBA" id="ARBA00023136"/>
    </source>
</evidence>
<feature type="transmembrane region" description="Helical" evidence="7">
    <location>
        <begin position="31"/>
        <end position="49"/>
    </location>
</feature>
<evidence type="ECO:0000313" key="10">
    <source>
        <dbReference type="Proteomes" id="UP000278351"/>
    </source>
</evidence>
<evidence type="ECO:0000256" key="3">
    <source>
        <dbReference type="ARBA" id="ARBA00022475"/>
    </source>
</evidence>
<dbReference type="InterPro" id="IPR003416">
    <property type="entry name" value="MgtC/SapB/SrpB/YhiD_fam"/>
</dbReference>
<evidence type="ECO:0000259" key="8">
    <source>
        <dbReference type="Pfam" id="PF02308"/>
    </source>
</evidence>
<evidence type="ECO:0000256" key="2">
    <source>
        <dbReference type="ARBA" id="ARBA00009298"/>
    </source>
</evidence>
<reference evidence="9 10" key="1">
    <citation type="submission" date="2018-11" db="EMBL/GenBank/DDBJ databases">
        <title>Chitinophaga lutea sp.nov., isolate from arsenic contaminated soil.</title>
        <authorList>
            <person name="Zong Y."/>
        </authorList>
    </citation>
    <scope>NUCLEOTIDE SEQUENCE [LARGE SCALE GENOMIC DNA]</scope>
    <source>
        <strain evidence="9 10">ZY74</strain>
    </source>
</reference>
<dbReference type="GO" id="GO:0005886">
    <property type="term" value="C:plasma membrane"/>
    <property type="evidence" value="ECO:0007669"/>
    <property type="project" value="UniProtKB-SubCell"/>
</dbReference>
<keyword evidence="5 7" id="KW-1133">Transmembrane helix</keyword>
<keyword evidence="3" id="KW-1003">Cell membrane</keyword>
<dbReference type="EMBL" id="RPDH01000002">
    <property type="protein sequence ID" value="RPE08216.1"/>
    <property type="molecule type" value="Genomic_DNA"/>
</dbReference>
<feature type="transmembrane region" description="Helical" evidence="7">
    <location>
        <begin position="90"/>
        <end position="109"/>
    </location>
</feature>
<gene>
    <name evidence="9" type="ORF">EGT74_14220</name>
</gene>
<dbReference type="Pfam" id="PF02308">
    <property type="entry name" value="MgtC"/>
    <property type="match status" value="1"/>
</dbReference>
<keyword evidence="6 7" id="KW-0472">Membrane</keyword>
<sequence>MFDEIMLSRLLAAMAAGCLLGFEREMRRKAAGIRTIAIICVSSTLFTIVGSHMPGTTGDRVASNILTGVGFIGAGVIFRGGFTVDGITTAATIWISAAIGMAIGIGAYGLAWGTVIITLLILWGLSFVEDIINRRRDRKYYAIRYQEANLTTETLERLFRDYQLTIKNISTTRCEAGMLEGKYELTGTMEKMDEMNNRLLQDTAIVKFEVELTK</sequence>
<keyword evidence="10" id="KW-1185">Reference proteome</keyword>
<protein>
    <submittedName>
        <fullName evidence="9">MgtC/SapB family protein</fullName>
    </submittedName>
</protein>